<comment type="caution">
    <text evidence="1">The sequence shown here is derived from an EMBL/GenBank/DDBJ whole genome shotgun (WGS) entry which is preliminary data.</text>
</comment>
<evidence type="ECO:0000313" key="1">
    <source>
        <dbReference type="EMBL" id="MBR7837058.1"/>
    </source>
</evidence>
<evidence type="ECO:0008006" key="3">
    <source>
        <dbReference type="Google" id="ProtNLM"/>
    </source>
</evidence>
<gene>
    <name evidence="1" type="ORF">KDL01_27525</name>
</gene>
<dbReference type="RefSeq" id="WP_212531528.1">
    <property type="nucleotide sequence ID" value="NZ_JAGSOG010000178.1"/>
</dbReference>
<dbReference type="Proteomes" id="UP000675781">
    <property type="component" value="Unassembled WGS sequence"/>
</dbReference>
<dbReference type="EMBL" id="JAGSOG010000178">
    <property type="protein sequence ID" value="MBR7837058.1"/>
    <property type="molecule type" value="Genomic_DNA"/>
</dbReference>
<accession>A0A941IU78</accession>
<protein>
    <recommendedName>
        <fullName evidence="3">SMI1/KNR4 family protein</fullName>
    </recommendedName>
</protein>
<evidence type="ECO:0000313" key="2">
    <source>
        <dbReference type="Proteomes" id="UP000675781"/>
    </source>
</evidence>
<name>A0A941IU78_9ACTN</name>
<keyword evidence="2" id="KW-1185">Reference proteome</keyword>
<dbReference type="AlphaFoldDB" id="A0A941IU78"/>
<sequence length="178" mass="19376">MDAADDRGFPEALAAVAGVFFDYGAGEADYEPHSRYMTAEETTRWLRAWTGNEDLDGDEFRVIGEDGTGGYAAFWLVRSGRPVIEQPVVFFGSEGDLGAVSSDLGGFLWVLADGSGPFEAVDERERDRPSRPHAELVEIAQRFAPGGYRPARSIIDSAQAEFAGFEGYILGLCRIEGL</sequence>
<organism evidence="1 2">
    <name type="scientific">Actinospica durhamensis</name>
    <dbReference type="NCBI Taxonomy" id="1508375"/>
    <lineage>
        <taxon>Bacteria</taxon>
        <taxon>Bacillati</taxon>
        <taxon>Actinomycetota</taxon>
        <taxon>Actinomycetes</taxon>
        <taxon>Catenulisporales</taxon>
        <taxon>Actinospicaceae</taxon>
        <taxon>Actinospica</taxon>
    </lineage>
</organism>
<reference evidence="1" key="1">
    <citation type="submission" date="2021-04" db="EMBL/GenBank/DDBJ databases">
        <title>Genome based classification of Actinospica acidithermotolerans sp. nov., an actinobacterium isolated from an Indonesian hot spring.</title>
        <authorList>
            <person name="Kusuma A.B."/>
            <person name="Putra K.E."/>
            <person name="Nafisah S."/>
            <person name="Loh J."/>
            <person name="Nouioui I."/>
            <person name="Goodfellow M."/>
        </authorList>
    </citation>
    <scope>NUCLEOTIDE SEQUENCE</scope>
    <source>
        <strain evidence="1">CSCA 57</strain>
    </source>
</reference>
<proteinExistence type="predicted"/>